<sequence length="339" mass="37392">MAGRNLARRYGPPRSPISGTKVPGSQPSWHLTSSGVAHHCIPPVPFPPPTVQSTVAEPLLLAAKQDLHIWAFDEVTNRWETTSGSAHVPKTHGGPYAQPKAPEPADRTRIVGIKDVAEKLRHRGWRLPLITKHQCSETRAQYTGWPSLGRGATSFIGPQPLELADHNRGGPSQALIPWTKNPELAGRPFTISDQGILDRHQLYLTISARDFQAYSKKELSGYPRKDSMASWSFGETPQAWGPGPKQPPGPCSSRPLRPPKIRVPRTRPVMPVVPHRGALSLAQESYSPPLHPLRRLDRFCPLELPWGGPHWKPESGIYSVPQAYSTENFNYGSLKPAPA</sequence>
<dbReference type="InterPro" id="IPR053347">
    <property type="entry name" value="Axonemal_MT_stabilizer"/>
</dbReference>
<feature type="region of interest" description="Disordered" evidence="1">
    <location>
        <begin position="83"/>
        <end position="105"/>
    </location>
</feature>
<name>A0A2Y9P1C5_DELLE</name>
<dbReference type="GeneID" id="111180636"/>
<evidence type="ECO:0000256" key="1">
    <source>
        <dbReference type="SAM" id="MobiDB-lite"/>
    </source>
</evidence>
<dbReference type="KEGG" id="dle:111180636"/>
<dbReference type="PANTHER" id="PTHR37404">
    <property type="entry name" value="HCG1796489"/>
    <property type="match status" value="1"/>
</dbReference>
<proteinExistence type="predicted"/>
<evidence type="ECO:0000313" key="3">
    <source>
        <dbReference type="RefSeq" id="XP_022440834.1"/>
    </source>
</evidence>
<feature type="region of interest" description="Disordered" evidence="1">
    <location>
        <begin position="1"/>
        <end position="34"/>
    </location>
</feature>
<gene>
    <name evidence="3" type="primary">LOC111180636</name>
</gene>
<protein>
    <submittedName>
        <fullName evidence="3">Uncharacterized protein LOC111180636</fullName>
    </submittedName>
</protein>
<keyword evidence="2" id="KW-1185">Reference proteome</keyword>
<feature type="region of interest" description="Disordered" evidence="1">
    <location>
        <begin position="233"/>
        <end position="263"/>
    </location>
</feature>
<feature type="compositionally biased region" description="Polar residues" evidence="1">
    <location>
        <begin position="23"/>
        <end position="34"/>
    </location>
</feature>
<accession>A0A2Y9P1C5</accession>
<dbReference type="Proteomes" id="UP000248483">
    <property type="component" value="Unplaced"/>
</dbReference>
<organism evidence="2 3">
    <name type="scientific">Delphinapterus leucas</name>
    <name type="common">Beluga whale</name>
    <dbReference type="NCBI Taxonomy" id="9749"/>
    <lineage>
        <taxon>Eukaryota</taxon>
        <taxon>Metazoa</taxon>
        <taxon>Chordata</taxon>
        <taxon>Craniata</taxon>
        <taxon>Vertebrata</taxon>
        <taxon>Euteleostomi</taxon>
        <taxon>Mammalia</taxon>
        <taxon>Eutheria</taxon>
        <taxon>Laurasiatheria</taxon>
        <taxon>Artiodactyla</taxon>
        <taxon>Whippomorpha</taxon>
        <taxon>Cetacea</taxon>
        <taxon>Odontoceti</taxon>
        <taxon>Monodontidae</taxon>
        <taxon>Delphinapterus</taxon>
    </lineage>
</organism>
<dbReference type="PANTHER" id="PTHR37404:SF1">
    <property type="entry name" value="HCG1796489"/>
    <property type="match status" value="1"/>
</dbReference>
<dbReference type="AlphaFoldDB" id="A0A2Y9P1C5"/>
<reference evidence="3" key="1">
    <citation type="submission" date="2025-08" db="UniProtKB">
        <authorList>
            <consortium name="RefSeq"/>
        </authorList>
    </citation>
    <scope>IDENTIFICATION</scope>
    <source>
        <tissue evidence="3">Blood</tissue>
    </source>
</reference>
<dbReference type="InParanoid" id="A0A2Y9P1C5"/>
<dbReference type="RefSeq" id="XP_022440834.1">
    <property type="nucleotide sequence ID" value="XM_022585126.1"/>
</dbReference>
<evidence type="ECO:0000313" key="2">
    <source>
        <dbReference type="Proteomes" id="UP000248483"/>
    </source>
</evidence>